<dbReference type="PANTHER" id="PTHR19308:SF39">
    <property type="entry name" value="PHOSPHATIDYLCHOLINE TRANSFER PROTEIN"/>
    <property type="match status" value="1"/>
</dbReference>
<dbReference type="Gene3D" id="3.30.530.20">
    <property type="match status" value="1"/>
</dbReference>
<sequence>MIKLQVLKFMGILTIMKLGVFAVSALSLLIALTWVLVYCPVGIMKANTVIHRANVHSAGDRMKLEDYFDHYEDELNQDLKKFKADGKPVEYMEKGNKKHNNAEVVIPRKLWNDDVFDSMIHQLDHKELDGYEFLAESMNVTIYRTPKGNAGLYDYKLYATLPDASPEEIASVFLDNKYRVVWDEYVTELYVVQKNEKGPDVIYFNVDFPWPLSNR</sequence>
<name>F6QS67_CIOIN</name>
<dbReference type="InterPro" id="IPR051213">
    <property type="entry name" value="START_lipid_transfer"/>
</dbReference>
<feature type="transmembrane region" description="Helical" evidence="1">
    <location>
        <begin position="12"/>
        <end position="37"/>
    </location>
</feature>
<evidence type="ECO:0000313" key="4">
    <source>
        <dbReference type="Proteomes" id="UP000008144"/>
    </source>
</evidence>
<evidence type="ECO:0000259" key="2">
    <source>
        <dbReference type="PROSITE" id="PS50848"/>
    </source>
</evidence>
<dbReference type="SUPFAM" id="SSF55961">
    <property type="entry name" value="Bet v1-like"/>
    <property type="match status" value="1"/>
</dbReference>
<dbReference type="HOGENOM" id="CLU_1282831_0_0_1"/>
<feature type="domain" description="START" evidence="2">
    <location>
        <begin position="111"/>
        <end position="215"/>
    </location>
</feature>
<dbReference type="InterPro" id="IPR023393">
    <property type="entry name" value="START-like_dom_sf"/>
</dbReference>
<keyword evidence="4" id="KW-1185">Reference proteome</keyword>
<keyword evidence="1" id="KW-1133">Transmembrane helix</keyword>
<reference evidence="3" key="2">
    <citation type="journal article" date="2008" name="Genome Biol.">
        <title>Improved genome assembly and evidence-based global gene model set for the chordate Ciona intestinalis: new insight into intron and operon populations.</title>
        <authorList>
            <person name="Satou Y."/>
            <person name="Mineta K."/>
            <person name="Ogasawara M."/>
            <person name="Sasakura Y."/>
            <person name="Shoguchi E."/>
            <person name="Ueno K."/>
            <person name="Yamada L."/>
            <person name="Matsumoto J."/>
            <person name="Wasserscheid J."/>
            <person name="Dewar K."/>
            <person name="Wiley G.B."/>
            <person name="Macmil S.L."/>
            <person name="Roe B.A."/>
            <person name="Zeller R.W."/>
            <person name="Hastings K.E."/>
            <person name="Lemaire P."/>
            <person name="Lindquist E."/>
            <person name="Endo T."/>
            <person name="Hotta K."/>
            <person name="Inaba K."/>
        </authorList>
    </citation>
    <scope>NUCLEOTIDE SEQUENCE [LARGE SCALE GENOMIC DNA]</scope>
    <source>
        <strain evidence="3">wild type</strain>
    </source>
</reference>
<reference evidence="4" key="1">
    <citation type="journal article" date="2002" name="Science">
        <title>The draft genome of Ciona intestinalis: insights into chordate and vertebrate origins.</title>
        <authorList>
            <person name="Dehal P."/>
            <person name="Satou Y."/>
            <person name="Campbell R.K."/>
            <person name="Chapman J."/>
            <person name="Degnan B."/>
            <person name="De Tomaso A."/>
            <person name="Davidson B."/>
            <person name="Di Gregorio A."/>
            <person name="Gelpke M."/>
            <person name="Goodstein D.M."/>
            <person name="Harafuji N."/>
            <person name="Hastings K.E."/>
            <person name="Ho I."/>
            <person name="Hotta K."/>
            <person name="Huang W."/>
            <person name="Kawashima T."/>
            <person name="Lemaire P."/>
            <person name="Martinez D."/>
            <person name="Meinertzhagen I.A."/>
            <person name="Necula S."/>
            <person name="Nonaka M."/>
            <person name="Putnam N."/>
            <person name="Rash S."/>
            <person name="Saiga H."/>
            <person name="Satake M."/>
            <person name="Terry A."/>
            <person name="Yamada L."/>
            <person name="Wang H.G."/>
            <person name="Awazu S."/>
            <person name="Azumi K."/>
            <person name="Boore J."/>
            <person name="Branno M."/>
            <person name="Chin-Bow S."/>
            <person name="DeSantis R."/>
            <person name="Doyle S."/>
            <person name="Francino P."/>
            <person name="Keys D.N."/>
            <person name="Haga S."/>
            <person name="Hayashi H."/>
            <person name="Hino K."/>
            <person name="Imai K.S."/>
            <person name="Inaba K."/>
            <person name="Kano S."/>
            <person name="Kobayashi K."/>
            <person name="Kobayashi M."/>
            <person name="Lee B.I."/>
            <person name="Makabe K.W."/>
            <person name="Manohar C."/>
            <person name="Matassi G."/>
            <person name="Medina M."/>
            <person name="Mochizuki Y."/>
            <person name="Mount S."/>
            <person name="Morishita T."/>
            <person name="Miura S."/>
            <person name="Nakayama A."/>
            <person name="Nishizaka S."/>
            <person name="Nomoto H."/>
            <person name="Ohta F."/>
            <person name="Oishi K."/>
            <person name="Rigoutsos I."/>
            <person name="Sano M."/>
            <person name="Sasaki A."/>
            <person name="Sasakura Y."/>
            <person name="Shoguchi E."/>
            <person name="Shin-i T."/>
            <person name="Spagnuolo A."/>
            <person name="Stainier D."/>
            <person name="Suzuki M.M."/>
            <person name="Tassy O."/>
            <person name="Takatori N."/>
            <person name="Tokuoka M."/>
            <person name="Yagi K."/>
            <person name="Yoshizaki F."/>
            <person name="Wada S."/>
            <person name="Zhang C."/>
            <person name="Hyatt P.D."/>
            <person name="Larimer F."/>
            <person name="Detter C."/>
            <person name="Doggett N."/>
            <person name="Glavina T."/>
            <person name="Hawkins T."/>
            <person name="Richardson P."/>
            <person name="Lucas S."/>
            <person name="Kohara Y."/>
            <person name="Levine M."/>
            <person name="Satoh N."/>
            <person name="Rokhsar D.S."/>
        </authorList>
    </citation>
    <scope>NUCLEOTIDE SEQUENCE [LARGE SCALE GENOMIC DNA]</scope>
</reference>
<dbReference type="GO" id="GO:0005737">
    <property type="term" value="C:cytoplasm"/>
    <property type="evidence" value="ECO:0007669"/>
    <property type="project" value="UniProtKB-ARBA"/>
</dbReference>
<dbReference type="PROSITE" id="PS50848">
    <property type="entry name" value="START"/>
    <property type="match status" value="1"/>
</dbReference>
<dbReference type="AlphaFoldDB" id="F6QS67"/>
<dbReference type="Ensembl" id="ENSCINT00000013222.3">
    <property type="protein sequence ID" value="ENSCINP00000013222.3"/>
    <property type="gene ID" value="ENSCING00000006422.3"/>
</dbReference>
<reference evidence="3" key="4">
    <citation type="submission" date="2025-09" db="UniProtKB">
        <authorList>
            <consortium name="Ensembl"/>
        </authorList>
    </citation>
    <scope>IDENTIFICATION</scope>
</reference>
<evidence type="ECO:0000256" key="1">
    <source>
        <dbReference type="SAM" id="Phobius"/>
    </source>
</evidence>
<dbReference type="GeneTree" id="ENSGT00940000156843"/>
<dbReference type="InParanoid" id="F6QS67"/>
<dbReference type="Pfam" id="PF01852">
    <property type="entry name" value="START"/>
    <property type="match status" value="1"/>
</dbReference>
<keyword evidence="1" id="KW-0812">Transmembrane</keyword>
<organism evidence="3 4">
    <name type="scientific">Ciona intestinalis</name>
    <name type="common">Transparent sea squirt</name>
    <name type="synonym">Ascidia intestinalis</name>
    <dbReference type="NCBI Taxonomy" id="7719"/>
    <lineage>
        <taxon>Eukaryota</taxon>
        <taxon>Metazoa</taxon>
        <taxon>Chordata</taxon>
        <taxon>Tunicata</taxon>
        <taxon>Ascidiacea</taxon>
        <taxon>Phlebobranchia</taxon>
        <taxon>Cionidae</taxon>
        <taxon>Ciona</taxon>
    </lineage>
</organism>
<dbReference type="PANTHER" id="PTHR19308">
    <property type="entry name" value="PHOSPHATIDYLCHOLINE TRANSFER PROTEIN"/>
    <property type="match status" value="1"/>
</dbReference>
<proteinExistence type="predicted"/>
<dbReference type="STRING" id="7719.ENSCINP00000013222"/>
<dbReference type="GO" id="GO:0008289">
    <property type="term" value="F:lipid binding"/>
    <property type="evidence" value="ECO:0007669"/>
    <property type="project" value="InterPro"/>
</dbReference>
<reference evidence="3" key="3">
    <citation type="submission" date="2025-08" db="UniProtKB">
        <authorList>
            <consortium name="Ensembl"/>
        </authorList>
    </citation>
    <scope>IDENTIFICATION</scope>
</reference>
<dbReference type="EMBL" id="EAAA01000610">
    <property type="status" value="NOT_ANNOTATED_CDS"/>
    <property type="molecule type" value="Genomic_DNA"/>
</dbReference>
<dbReference type="Proteomes" id="UP000008144">
    <property type="component" value="Chromosome 10"/>
</dbReference>
<accession>F6QS67</accession>
<evidence type="ECO:0000313" key="3">
    <source>
        <dbReference type="Ensembl" id="ENSCINP00000013222.3"/>
    </source>
</evidence>
<keyword evidence="1" id="KW-0472">Membrane</keyword>
<protein>
    <recommendedName>
        <fullName evidence="2">START domain-containing protein</fullName>
    </recommendedName>
</protein>
<dbReference type="InterPro" id="IPR002913">
    <property type="entry name" value="START_lipid-bd_dom"/>
</dbReference>